<protein>
    <submittedName>
        <fullName evidence="3">Protein CBG15784</fullName>
    </submittedName>
</protein>
<reference evidence="3 4" key="2">
    <citation type="journal article" date="2011" name="PLoS Genet.">
        <title>Caenorhabditis briggsae recombinant inbred line genotypes reveal inter-strain incompatibility and the evolution of recombination.</title>
        <authorList>
            <person name="Ross J.A."/>
            <person name="Koboldt D.C."/>
            <person name="Staisch J.E."/>
            <person name="Chamberlin H.M."/>
            <person name="Gupta B.P."/>
            <person name="Miller R.D."/>
            <person name="Baird S.E."/>
            <person name="Haag E.S."/>
        </authorList>
    </citation>
    <scope>NUCLEOTIDE SEQUENCE [LARGE SCALE GENOMIC DNA]</scope>
    <source>
        <strain evidence="3 4">AF16</strain>
    </source>
</reference>
<keyword evidence="4" id="KW-1185">Reference proteome</keyword>
<feature type="compositionally biased region" description="Basic residues" evidence="1">
    <location>
        <begin position="205"/>
        <end position="219"/>
    </location>
</feature>
<evidence type="ECO:0000313" key="4">
    <source>
        <dbReference type="Proteomes" id="UP000008549"/>
    </source>
</evidence>
<dbReference type="OMA" id="PMEMRRR"/>
<dbReference type="RefSeq" id="XP_002640893.2">
    <property type="nucleotide sequence ID" value="XM_002640847.2"/>
</dbReference>
<keyword evidence="2" id="KW-1133">Transmembrane helix</keyword>
<dbReference type="EMBL" id="HE600979">
    <property type="protein sequence ID" value="CAP33956.2"/>
    <property type="molecule type" value="Genomic_DNA"/>
</dbReference>
<accession>A8XMT0</accession>
<dbReference type="InParanoid" id="A8XMT0"/>
<feature type="transmembrane region" description="Helical" evidence="2">
    <location>
        <begin position="12"/>
        <end position="34"/>
    </location>
</feature>
<proteinExistence type="predicted"/>
<dbReference type="FunCoup" id="A8XMT0">
    <property type="interactions" value="1182"/>
</dbReference>
<dbReference type="PANTHER" id="PTHR36694">
    <property type="entry name" value="PASIFLORA 1, ISOFORM A-RELATED"/>
    <property type="match status" value="1"/>
</dbReference>
<evidence type="ECO:0000256" key="2">
    <source>
        <dbReference type="SAM" id="Phobius"/>
    </source>
</evidence>
<dbReference type="HOGENOM" id="CLU_694895_0_0_1"/>
<sequence>MADPLYCLRGATIAIAVWNIIYCFIQFGILGWQFQVVKNILAEYENRQLPATGAIDGFQARFPGLYQIYTETPERRRANAMYVIIIVCVIFSILNLLTSALLLYAAYKYLKVLIWPWFGTSVPLCIMTTAYAVLWWSGDVFNEQLTMSIFEFVMSVAVNVITIIVVIVFFSRLSGSLLSTRPKHSKRRRRKHVTKVYLDPWDAKRHSRSHHHHHHRSHSYTRPSNPPQLQLEPPEPIVTHAAPYLALDNTALFTPKPKGDLIPEGIPDWRREWPSVPDVQLQRHLNQKRKEDMKRMGYNVPPGPGGGGPSTKLDFYAPEPDQIGFPWKYKTLNDNLREKKETQAERIKKLYYQHWPEDLPNMPMEMRRRMQDEREKLEMEGKFVGAKLPFPFSVAIK</sequence>
<feature type="transmembrane region" description="Helical" evidence="2">
    <location>
        <begin position="80"/>
        <end position="105"/>
    </location>
</feature>
<dbReference type="WormBase" id="CBG15784">
    <property type="protein sequence ID" value="CBP10040"/>
    <property type="gene ID" value="WBGene00035926"/>
</dbReference>
<dbReference type="CTD" id="8582887"/>
<dbReference type="eggNOG" id="ENOG502S2U7">
    <property type="taxonomic scope" value="Eukaryota"/>
</dbReference>
<reference evidence="3 4" key="1">
    <citation type="journal article" date="2003" name="PLoS Biol.">
        <title>The genome sequence of Caenorhabditis briggsae: a platform for comparative genomics.</title>
        <authorList>
            <person name="Stein L.D."/>
            <person name="Bao Z."/>
            <person name="Blasiar D."/>
            <person name="Blumenthal T."/>
            <person name="Brent M.R."/>
            <person name="Chen N."/>
            <person name="Chinwalla A."/>
            <person name="Clarke L."/>
            <person name="Clee C."/>
            <person name="Coghlan A."/>
            <person name="Coulson A."/>
            <person name="D'Eustachio P."/>
            <person name="Fitch D.H."/>
            <person name="Fulton L.A."/>
            <person name="Fulton R.E."/>
            <person name="Griffiths-Jones S."/>
            <person name="Harris T.W."/>
            <person name="Hillier L.W."/>
            <person name="Kamath R."/>
            <person name="Kuwabara P.E."/>
            <person name="Mardis E.R."/>
            <person name="Marra M.A."/>
            <person name="Miner T.L."/>
            <person name="Minx P."/>
            <person name="Mullikin J.C."/>
            <person name="Plumb R.W."/>
            <person name="Rogers J."/>
            <person name="Schein J.E."/>
            <person name="Sohrmann M."/>
            <person name="Spieth J."/>
            <person name="Stajich J.E."/>
            <person name="Wei C."/>
            <person name="Willey D."/>
            <person name="Wilson R.K."/>
            <person name="Durbin R."/>
            <person name="Waterston R.H."/>
        </authorList>
    </citation>
    <scope>NUCLEOTIDE SEQUENCE [LARGE SCALE GENOMIC DNA]</scope>
    <source>
        <strain evidence="3 4">AF16</strain>
    </source>
</reference>
<keyword evidence="2" id="KW-0472">Membrane</keyword>
<feature type="transmembrane region" description="Helical" evidence="2">
    <location>
        <begin position="156"/>
        <end position="180"/>
    </location>
</feature>
<evidence type="ECO:0000313" key="5">
    <source>
        <dbReference type="WormBase" id="CBG15784"/>
    </source>
</evidence>
<dbReference type="KEGG" id="cbr:CBG_15784"/>
<dbReference type="Proteomes" id="UP000008549">
    <property type="component" value="Unassembled WGS sequence"/>
</dbReference>
<feature type="transmembrane region" description="Helical" evidence="2">
    <location>
        <begin position="112"/>
        <end position="136"/>
    </location>
</feature>
<name>A8XMT0_CAEBR</name>
<organism evidence="3 4">
    <name type="scientific">Caenorhabditis briggsae</name>
    <dbReference type="NCBI Taxonomy" id="6238"/>
    <lineage>
        <taxon>Eukaryota</taxon>
        <taxon>Metazoa</taxon>
        <taxon>Ecdysozoa</taxon>
        <taxon>Nematoda</taxon>
        <taxon>Chromadorea</taxon>
        <taxon>Rhabditida</taxon>
        <taxon>Rhabditina</taxon>
        <taxon>Rhabditomorpha</taxon>
        <taxon>Rhabditoidea</taxon>
        <taxon>Rhabditidae</taxon>
        <taxon>Peloderinae</taxon>
        <taxon>Caenorhabditis</taxon>
    </lineage>
</organism>
<evidence type="ECO:0000313" key="3">
    <source>
        <dbReference type="EMBL" id="CAP33956.2"/>
    </source>
</evidence>
<feature type="region of interest" description="Disordered" evidence="1">
    <location>
        <begin position="204"/>
        <end position="234"/>
    </location>
</feature>
<gene>
    <name evidence="3 5" type="ORF">CBG15784</name>
    <name evidence="3" type="ORF">CBG_15784</name>
</gene>
<dbReference type="GeneID" id="8582887"/>
<dbReference type="PANTHER" id="PTHR36694:SF8">
    <property type="entry name" value="MARVEL DOMAIN-CONTAINING PROTEIN"/>
    <property type="match status" value="1"/>
</dbReference>
<dbReference type="AlphaFoldDB" id="A8XMT0"/>
<evidence type="ECO:0000256" key="1">
    <source>
        <dbReference type="SAM" id="MobiDB-lite"/>
    </source>
</evidence>
<keyword evidence="2" id="KW-0812">Transmembrane</keyword>